<name>A0A7Y6B363_9SPHN</name>
<dbReference type="InterPro" id="IPR035437">
    <property type="entry name" value="SNase_OB-fold_sf"/>
</dbReference>
<protein>
    <submittedName>
        <fullName evidence="1">Uncharacterized protein</fullName>
    </submittedName>
</protein>
<reference evidence="1 2" key="1">
    <citation type="submission" date="2020-05" db="EMBL/GenBank/DDBJ databases">
        <title>Genome Sequencing of Type Strains.</title>
        <authorList>
            <person name="Lemaire J.F."/>
            <person name="Inderbitzin P."/>
            <person name="Gregorio O.A."/>
            <person name="Collins S.B."/>
            <person name="Wespe N."/>
            <person name="Knight-Connoni V."/>
        </authorList>
    </citation>
    <scope>NUCLEOTIDE SEQUENCE [LARGE SCALE GENOMIC DNA]</scope>
    <source>
        <strain evidence="1 2">DSM 100049</strain>
    </source>
</reference>
<sequence>MFLTLVLCATVPVLPSGTRFTCTPTRVWDGDGPVWCAEGPRLRIAGVAAREHDGSCRSNQPCPSATAEASRDALVRFVGQPIGQSPDGHVLVAGAAMSCVSNGPAGGHRTGAWCSTAAGVDLSCALVASGTVLRWDRYWRGHVCRSRR</sequence>
<dbReference type="RefSeq" id="WP_175310445.1">
    <property type="nucleotide sequence ID" value="NZ_CBCRYR010000109.1"/>
</dbReference>
<gene>
    <name evidence="1" type="ORF">HP438_01440</name>
</gene>
<comment type="caution">
    <text evidence="1">The sequence shown here is derived from an EMBL/GenBank/DDBJ whole genome shotgun (WGS) entry which is preliminary data.</text>
</comment>
<dbReference type="Proteomes" id="UP000536441">
    <property type="component" value="Unassembled WGS sequence"/>
</dbReference>
<proteinExistence type="predicted"/>
<dbReference type="SUPFAM" id="SSF50199">
    <property type="entry name" value="Staphylococcal nuclease"/>
    <property type="match status" value="1"/>
</dbReference>
<evidence type="ECO:0000313" key="1">
    <source>
        <dbReference type="EMBL" id="NUU45647.1"/>
    </source>
</evidence>
<evidence type="ECO:0000313" key="2">
    <source>
        <dbReference type="Proteomes" id="UP000536441"/>
    </source>
</evidence>
<dbReference type="EMBL" id="JABMCH010000042">
    <property type="protein sequence ID" value="NUU45647.1"/>
    <property type="molecule type" value="Genomic_DNA"/>
</dbReference>
<dbReference type="AlphaFoldDB" id="A0A7Y6B363"/>
<organism evidence="1 2">
    <name type="scientific">Sphingomonas zeae</name>
    <dbReference type="NCBI Taxonomy" id="1646122"/>
    <lineage>
        <taxon>Bacteria</taxon>
        <taxon>Pseudomonadati</taxon>
        <taxon>Pseudomonadota</taxon>
        <taxon>Alphaproteobacteria</taxon>
        <taxon>Sphingomonadales</taxon>
        <taxon>Sphingomonadaceae</taxon>
        <taxon>Sphingomonas</taxon>
    </lineage>
</organism>
<accession>A0A7Y6B363</accession>
<keyword evidence="2" id="KW-1185">Reference proteome</keyword>